<evidence type="ECO:0000313" key="2">
    <source>
        <dbReference type="Proteomes" id="UP001500339"/>
    </source>
</evidence>
<accession>A0ABN1IS84</accession>
<protein>
    <submittedName>
        <fullName evidence="1">Uncharacterized protein</fullName>
    </submittedName>
</protein>
<organism evidence="1 2">
    <name type="scientific">Clostridium malenominatum</name>
    <dbReference type="NCBI Taxonomy" id="1539"/>
    <lineage>
        <taxon>Bacteria</taxon>
        <taxon>Bacillati</taxon>
        <taxon>Bacillota</taxon>
        <taxon>Clostridia</taxon>
        <taxon>Eubacteriales</taxon>
        <taxon>Clostridiaceae</taxon>
        <taxon>Clostridium</taxon>
    </lineage>
</organism>
<dbReference type="EMBL" id="BAAACF010000001">
    <property type="protein sequence ID" value="GAA0719950.1"/>
    <property type="molecule type" value="Genomic_DNA"/>
</dbReference>
<evidence type="ECO:0000313" key="1">
    <source>
        <dbReference type="EMBL" id="GAA0719950.1"/>
    </source>
</evidence>
<proteinExistence type="predicted"/>
<dbReference type="Proteomes" id="UP001500339">
    <property type="component" value="Unassembled WGS sequence"/>
</dbReference>
<reference evidence="1 2" key="1">
    <citation type="journal article" date="2019" name="Int. J. Syst. Evol. Microbiol.">
        <title>The Global Catalogue of Microorganisms (GCM) 10K type strain sequencing project: providing services to taxonomists for standard genome sequencing and annotation.</title>
        <authorList>
            <consortium name="The Broad Institute Genomics Platform"/>
            <consortium name="The Broad Institute Genome Sequencing Center for Infectious Disease"/>
            <person name="Wu L."/>
            <person name="Ma J."/>
        </authorList>
    </citation>
    <scope>NUCLEOTIDE SEQUENCE [LARGE SCALE GENOMIC DNA]</scope>
    <source>
        <strain evidence="1 2">JCM 1405</strain>
    </source>
</reference>
<sequence>MKYSLLKVLKAQNLLICQDALVKEGNKLRKGVFQRNKFALLLLLTDTVQSNVAHWYIKIKDLKNREPMYI</sequence>
<name>A0ABN1IS84_9CLOT</name>
<comment type="caution">
    <text evidence="1">The sequence shown here is derived from an EMBL/GenBank/DDBJ whole genome shotgun (WGS) entry which is preliminary data.</text>
</comment>
<gene>
    <name evidence="1" type="ORF">GCM10008905_08610</name>
</gene>
<keyword evidence="2" id="KW-1185">Reference proteome</keyword>